<dbReference type="EMBL" id="BMHY01000002">
    <property type="protein sequence ID" value="GGG62800.1"/>
    <property type="molecule type" value="Genomic_DNA"/>
</dbReference>
<dbReference type="InterPro" id="IPR003462">
    <property type="entry name" value="ODC_Mu_crystall"/>
</dbReference>
<evidence type="ECO:0000313" key="2">
    <source>
        <dbReference type="Proteomes" id="UP000600247"/>
    </source>
</evidence>
<dbReference type="PANTHER" id="PTHR13812:SF19">
    <property type="entry name" value="KETIMINE REDUCTASE MU-CRYSTALLIN"/>
    <property type="match status" value="1"/>
</dbReference>
<keyword evidence="2" id="KW-1185">Reference proteome</keyword>
<gene>
    <name evidence="1" type="ORF">GCM10010918_15740</name>
</gene>
<sequence>MRYLNEADIRRIGIDWKKLTAVIKEAADAYAKGEYAQPLKPYLKFGDASNRIIAMPAYVGKPQRAAGLKWIASYPGNIAAGMPRAHSVTVLNDPDTGEPTALIRGGLISAIRTAAVSGAVLSALLSSRSRLAGSRPMEAAIIGMGPIGLTHAQMLNALFSDREITRLRLYDRRDVDLKLWEDDSLSTIQVERVSSWQEAYRESDLILTCTASPERYIDEAPSKTSSILMHVSLRDYVSKALAGAGAVIVDDWLEVCRADTDIERLHLEQGLQAGDTVALAEALAQPDAVLTVAGERPVLFAPMGMAIFDVAVAAYYVAEAEQLGIGRLLD</sequence>
<evidence type="ECO:0000313" key="1">
    <source>
        <dbReference type="EMBL" id="GGG62800.1"/>
    </source>
</evidence>
<dbReference type="Proteomes" id="UP000600247">
    <property type="component" value="Unassembled WGS sequence"/>
</dbReference>
<organism evidence="1 2">
    <name type="scientific">Paenibacillus radicis</name>
    <name type="common">ex Gao et al. 2016</name>
    <dbReference type="NCBI Taxonomy" id="1737354"/>
    <lineage>
        <taxon>Bacteria</taxon>
        <taxon>Bacillati</taxon>
        <taxon>Bacillota</taxon>
        <taxon>Bacilli</taxon>
        <taxon>Bacillales</taxon>
        <taxon>Paenibacillaceae</taxon>
        <taxon>Paenibacillus</taxon>
    </lineage>
</organism>
<dbReference type="PANTHER" id="PTHR13812">
    <property type="entry name" value="KETIMINE REDUCTASE MU-CRYSTALLIN"/>
    <property type="match status" value="1"/>
</dbReference>
<dbReference type="SUPFAM" id="SSF51735">
    <property type="entry name" value="NAD(P)-binding Rossmann-fold domains"/>
    <property type="match status" value="1"/>
</dbReference>
<dbReference type="PIRSF" id="PIRSF001439">
    <property type="entry name" value="CryM"/>
    <property type="match status" value="1"/>
</dbReference>
<dbReference type="Pfam" id="PF02423">
    <property type="entry name" value="OCD_Mu_crystall"/>
    <property type="match status" value="1"/>
</dbReference>
<dbReference type="Gene3D" id="3.40.50.720">
    <property type="entry name" value="NAD(P)-binding Rossmann-like Domain"/>
    <property type="match status" value="1"/>
</dbReference>
<dbReference type="InterPro" id="IPR023401">
    <property type="entry name" value="ODC_N"/>
</dbReference>
<dbReference type="RefSeq" id="WP_188888359.1">
    <property type="nucleotide sequence ID" value="NZ_BMHY01000002.1"/>
</dbReference>
<dbReference type="AlphaFoldDB" id="A0A917LXS3"/>
<proteinExistence type="predicted"/>
<protein>
    <submittedName>
        <fullName evidence="1">2,3-diaminopropionate biosynthesis protein SbnB</fullName>
    </submittedName>
</protein>
<dbReference type="GO" id="GO:0005737">
    <property type="term" value="C:cytoplasm"/>
    <property type="evidence" value="ECO:0007669"/>
    <property type="project" value="TreeGrafter"/>
</dbReference>
<dbReference type="Gene3D" id="3.30.1780.10">
    <property type="entry name" value="ornithine cyclodeaminase, domain 1"/>
    <property type="match status" value="1"/>
</dbReference>
<name>A0A917LXS3_9BACL</name>
<comment type="caution">
    <text evidence="1">The sequence shown here is derived from an EMBL/GenBank/DDBJ whole genome shotgun (WGS) entry which is preliminary data.</text>
</comment>
<dbReference type="InterPro" id="IPR036291">
    <property type="entry name" value="NAD(P)-bd_dom_sf"/>
</dbReference>
<accession>A0A917LXS3</accession>
<reference evidence="1 2" key="1">
    <citation type="journal article" date="2014" name="Int. J. Syst. Evol. Microbiol.">
        <title>Complete genome sequence of Corynebacterium casei LMG S-19264T (=DSM 44701T), isolated from a smear-ripened cheese.</title>
        <authorList>
            <consortium name="US DOE Joint Genome Institute (JGI-PGF)"/>
            <person name="Walter F."/>
            <person name="Albersmeier A."/>
            <person name="Kalinowski J."/>
            <person name="Ruckert C."/>
        </authorList>
    </citation>
    <scope>NUCLEOTIDE SEQUENCE [LARGE SCALE GENOMIC DNA]</scope>
    <source>
        <strain evidence="1 2">CGMCC 1.15286</strain>
    </source>
</reference>